<sequence>MFILPAHAHPFDAASSSFPFSWSAASNGLLAQWILSPLRLALTLLATLLVFMAVRRVLSARFGAKKAVVTVPVSEKQGAPPADSTTEKRSWRGLLPSLNVTTLAEALPITLNGPPPPPMRGRHVYRGGRGVGFNVSTRRPEAALATRPRVEAPLPAIYESETPVSMAKMIMSRHTYRTPLRPAALFLRTLPIRIIARPEIALGADRSRTETPFS</sequence>
<feature type="transmembrane region" description="Helical" evidence="1">
    <location>
        <begin position="30"/>
        <end position="54"/>
    </location>
</feature>
<proteinExistence type="predicted"/>
<organism evidence="2 3">
    <name type="scientific">Mycena sanguinolenta</name>
    <dbReference type="NCBI Taxonomy" id="230812"/>
    <lineage>
        <taxon>Eukaryota</taxon>
        <taxon>Fungi</taxon>
        <taxon>Dikarya</taxon>
        <taxon>Basidiomycota</taxon>
        <taxon>Agaricomycotina</taxon>
        <taxon>Agaricomycetes</taxon>
        <taxon>Agaricomycetidae</taxon>
        <taxon>Agaricales</taxon>
        <taxon>Marasmiineae</taxon>
        <taxon>Mycenaceae</taxon>
        <taxon>Mycena</taxon>
    </lineage>
</organism>
<reference evidence="2" key="1">
    <citation type="submission" date="2020-05" db="EMBL/GenBank/DDBJ databases">
        <title>Mycena genomes resolve the evolution of fungal bioluminescence.</title>
        <authorList>
            <person name="Tsai I.J."/>
        </authorList>
    </citation>
    <scope>NUCLEOTIDE SEQUENCE</scope>
    <source>
        <strain evidence="2">160909Yilan</strain>
    </source>
</reference>
<accession>A0A8H7DBR0</accession>
<keyword evidence="1" id="KW-0812">Transmembrane</keyword>
<dbReference type="AlphaFoldDB" id="A0A8H7DBR0"/>
<keyword evidence="1" id="KW-0472">Membrane</keyword>
<evidence type="ECO:0000256" key="1">
    <source>
        <dbReference type="SAM" id="Phobius"/>
    </source>
</evidence>
<dbReference type="Proteomes" id="UP000623467">
    <property type="component" value="Unassembled WGS sequence"/>
</dbReference>
<comment type="caution">
    <text evidence="2">The sequence shown here is derived from an EMBL/GenBank/DDBJ whole genome shotgun (WGS) entry which is preliminary data.</text>
</comment>
<dbReference type="OrthoDB" id="2791511at2759"/>
<name>A0A8H7DBR0_9AGAR</name>
<protein>
    <submittedName>
        <fullName evidence="2">Uncharacterized protein</fullName>
    </submittedName>
</protein>
<evidence type="ECO:0000313" key="3">
    <source>
        <dbReference type="Proteomes" id="UP000623467"/>
    </source>
</evidence>
<dbReference type="EMBL" id="JACAZH010000006">
    <property type="protein sequence ID" value="KAF7366987.1"/>
    <property type="molecule type" value="Genomic_DNA"/>
</dbReference>
<gene>
    <name evidence="2" type="ORF">MSAN_00957500</name>
</gene>
<evidence type="ECO:0000313" key="2">
    <source>
        <dbReference type="EMBL" id="KAF7366987.1"/>
    </source>
</evidence>
<keyword evidence="3" id="KW-1185">Reference proteome</keyword>
<keyword evidence="1" id="KW-1133">Transmembrane helix</keyword>